<evidence type="ECO:0000256" key="3">
    <source>
        <dbReference type="ARBA" id="ARBA00023237"/>
    </source>
</evidence>
<sequence>MIYKLPTRQGNVIEQKQLDQLQIGMTREQVRYLMGTPLAASPFREDRWDYVGYYKSPRGREAKRVVSLHFDDAGRLVRMEGVERQGTDAALEDPDLKTVLREEQRDAAEQERQAGDNSRETGVILKPE</sequence>
<evidence type="ECO:0000256" key="1">
    <source>
        <dbReference type="ARBA" id="ARBA00022729"/>
    </source>
</evidence>
<keyword evidence="1 4" id="KW-0732">Signal</keyword>
<comment type="caution">
    <text evidence="7">The sequence shown here is derived from an EMBL/GenBank/DDBJ whole genome shotgun (WGS) entry which is preliminary data.</text>
</comment>
<evidence type="ECO:0000259" key="6">
    <source>
        <dbReference type="Pfam" id="PF04355"/>
    </source>
</evidence>
<comment type="subunit">
    <text evidence="4">Part of the Bam complex.</text>
</comment>
<keyword evidence="3 4" id="KW-0998">Cell outer membrane</keyword>
<feature type="domain" description="Outer membrane protein assembly factor BamE" evidence="6">
    <location>
        <begin position="10"/>
        <end position="76"/>
    </location>
</feature>
<organism evidence="7 8">
    <name type="scientific">Sinimarinibacterium thermocellulolyticum</name>
    <dbReference type="NCBI Taxonomy" id="3170016"/>
    <lineage>
        <taxon>Bacteria</taxon>
        <taxon>Pseudomonadati</taxon>
        <taxon>Pseudomonadota</taxon>
        <taxon>Gammaproteobacteria</taxon>
        <taxon>Nevskiales</taxon>
        <taxon>Nevskiaceae</taxon>
        <taxon>Sinimarinibacterium</taxon>
    </lineage>
</organism>
<comment type="function">
    <text evidence="4">Part of the outer membrane protein assembly complex, which is involved in assembly and insertion of beta-barrel proteins into the outer membrane.</text>
</comment>
<dbReference type="Gene3D" id="3.30.1450.10">
    <property type="match status" value="1"/>
</dbReference>
<keyword evidence="2 4" id="KW-0472">Membrane</keyword>
<proteinExistence type="inferred from homology"/>
<evidence type="ECO:0000256" key="2">
    <source>
        <dbReference type="ARBA" id="ARBA00023136"/>
    </source>
</evidence>
<dbReference type="InterPro" id="IPR007450">
    <property type="entry name" value="BamE_dom"/>
</dbReference>
<dbReference type="PANTHER" id="PTHR37482">
    <property type="entry name" value="OUTER MEMBRANE PROTEIN ASSEMBLY FACTOR BAME"/>
    <property type="match status" value="1"/>
</dbReference>
<keyword evidence="8" id="KW-1185">Reference proteome</keyword>
<dbReference type="HAMAP" id="MF_00925">
    <property type="entry name" value="OM_assembly_BamE"/>
    <property type="match status" value="1"/>
</dbReference>
<comment type="subcellular location">
    <subcellularLocation>
        <location evidence="4">Cell outer membrane</location>
    </subcellularLocation>
</comment>
<dbReference type="InterPro" id="IPR037873">
    <property type="entry name" value="BamE-like"/>
</dbReference>
<feature type="region of interest" description="Disordered" evidence="5">
    <location>
        <begin position="103"/>
        <end position="128"/>
    </location>
</feature>
<accession>A0ABV2ACY8</accession>
<dbReference type="Proteomes" id="UP001465331">
    <property type="component" value="Unassembled WGS sequence"/>
</dbReference>
<evidence type="ECO:0000256" key="4">
    <source>
        <dbReference type="HAMAP-Rule" id="MF_00925"/>
    </source>
</evidence>
<dbReference type="InterPro" id="IPR026592">
    <property type="entry name" value="BamE"/>
</dbReference>
<feature type="compositionally biased region" description="Basic and acidic residues" evidence="5">
    <location>
        <begin position="103"/>
        <end position="119"/>
    </location>
</feature>
<comment type="similarity">
    <text evidence="4">Belongs to the BamE family.</text>
</comment>
<evidence type="ECO:0000313" key="7">
    <source>
        <dbReference type="EMBL" id="MES0875098.1"/>
    </source>
</evidence>
<dbReference type="RefSeq" id="WP_352890473.1">
    <property type="nucleotide sequence ID" value="NZ_JBEPIJ010000021.1"/>
</dbReference>
<dbReference type="EMBL" id="JBEPIJ010000021">
    <property type="protein sequence ID" value="MES0875098.1"/>
    <property type="molecule type" value="Genomic_DNA"/>
</dbReference>
<name>A0ABV2ACY8_9GAMM</name>
<gene>
    <name evidence="4" type="primary">bamE</name>
    <name evidence="7" type="ORF">ABSH63_13935</name>
</gene>
<evidence type="ECO:0000256" key="5">
    <source>
        <dbReference type="SAM" id="MobiDB-lite"/>
    </source>
</evidence>
<dbReference type="Pfam" id="PF04355">
    <property type="entry name" value="BamE"/>
    <property type="match status" value="1"/>
</dbReference>
<protein>
    <recommendedName>
        <fullName evidence="4">Outer membrane protein assembly factor BamE</fullName>
    </recommendedName>
</protein>
<reference evidence="7 8" key="1">
    <citation type="submission" date="2024-06" db="EMBL/GenBank/DDBJ databases">
        <authorList>
            <person name="Li Z."/>
            <person name="Jiang Y."/>
        </authorList>
    </citation>
    <scope>NUCLEOTIDE SEQUENCE [LARGE SCALE GENOMIC DNA]</scope>
    <source>
        <strain evidence="7 8">HSW-8</strain>
    </source>
</reference>
<dbReference type="PANTHER" id="PTHR37482:SF1">
    <property type="entry name" value="OUTER MEMBRANE PROTEIN ASSEMBLY FACTOR BAME"/>
    <property type="match status" value="1"/>
</dbReference>
<evidence type="ECO:0000313" key="8">
    <source>
        <dbReference type="Proteomes" id="UP001465331"/>
    </source>
</evidence>